<evidence type="ECO:0000256" key="4">
    <source>
        <dbReference type="ARBA" id="ARBA00023172"/>
    </source>
</evidence>
<sequence length="390" mass="44780">EPPQSIGSYPEIGLNEARQRRHDARVLLAHGVDPNEERKRLEKAKILEKSSTLRVVALEFIEKKRKDGFSQKTLYKMAWFFSLVEKDLGDQALNDLMPYEILQAIRKVEENGHYETANRIRGFIARVFRYGVLTGRAATNPAAELGEALIKPKVRHHAAIIDPSAFGQLLRDIDNYGGYIGTRLALRLAPHVFVRPGELRSAEWTDVDRDNSVWKIPSEKMKMREPHSVPLSRQSLAIINEAHVRFGNYKLVFPARKSWRKPMSDATLNKALRTMGYRNEDMVSHGFRSTASTLLNESRLWAPETIELALSHVDDSVRGIYQRSQFWDERVEMAQWWSDYLDHLRAGIDILSPKQFAQRRRKVAPRPIEPTTGYSSNVTMTVRFPGQNYG</sequence>
<evidence type="ECO:0000313" key="7">
    <source>
        <dbReference type="Proteomes" id="UP000017837"/>
    </source>
</evidence>
<protein>
    <submittedName>
        <fullName evidence="6">Integrase</fullName>
    </submittedName>
</protein>
<keyword evidence="4" id="KW-0233">DNA recombination</keyword>
<dbReference type="Pfam" id="PF13356">
    <property type="entry name" value="Arm-DNA-bind_3"/>
    <property type="match status" value="1"/>
</dbReference>
<dbReference type="GO" id="GO:0003677">
    <property type="term" value="F:DNA binding"/>
    <property type="evidence" value="ECO:0007669"/>
    <property type="project" value="UniProtKB-KW"/>
</dbReference>
<dbReference type="Pfam" id="PF00589">
    <property type="entry name" value="Phage_integrase"/>
    <property type="match status" value="1"/>
</dbReference>
<evidence type="ECO:0000313" key="6">
    <source>
        <dbReference type="EMBL" id="ESQ78882.1"/>
    </source>
</evidence>
<dbReference type="AlphaFoldDB" id="V4NAD2"/>
<feature type="domain" description="Tyr recombinase" evidence="5">
    <location>
        <begin position="156"/>
        <end position="335"/>
    </location>
</feature>
<proteinExistence type="inferred from homology"/>
<evidence type="ECO:0000256" key="1">
    <source>
        <dbReference type="ARBA" id="ARBA00008857"/>
    </source>
</evidence>
<dbReference type="eggNOG" id="COG0582">
    <property type="taxonomic scope" value="Bacteria"/>
</dbReference>
<dbReference type="InterPro" id="IPR038488">
    <property type="entry name" value="Integrase_DNA-bd_sf"/>
</dbReference>
<gene>
    <name evidence="6" type="ORF">ABENE_22990</name>
</gene>
<dbReference type="Proteomes" id="UP000017837">
    <property type="component" value="Unassembled WGS sequence"/>
</dbReference>
<accession>V4NAD2</accession>
<dbReference type="InterPro" id="IPR002104">
    <property type="entry name" value="Integrase_catalytic"/>
</dbReference>
<name>V4NAD2_9CAUL</name>
<dbReference type="InterPro" id="IPR050808">
    <property type="entry name" value="Phage_Integrase"/>
</dbReference>
<dbReference type="InterPro" id="IPR011010">
    <property type="entry name" value="DNA_brk_join_enz"/>
</dbReference>
<evidence type="ECO:0000256" key="3">
    <source>
        <dbReference type="ARBA" id="ARBA00023125"/>
    </source>
</evidence>
<comment type="similarity">
    <text evidence="1">Belongs to the 'phage' integrase family.</text>
</comment>
<dbReference type="InterPro" id="IPR053876">
    <property type="entry name" value="Phage_int_M"/>
</dbReference>
<dbReference type="CDD" id="cd00801">
    <property type="entry name" value="INT_P4_C"/>
    <property type="match status" value="1"/>
</dbReference>
<dbReference type="EMBL" id="AWGB01000113">
    <property type="protein sequence ID" value="ESQ78882.1"/>
    <property type="molecule type" value="Genomic_DNA"/>
</dbReference>
<dbReference type="InterPro" id="IPR010998">
    <property type="entry name" value="Integrase_recombinase_N"/>
</dbReference>
<organism evidence="6 7">
    <name type="scientific">Asticcacaulis benevestitus DSM 16100 = ATCC BAA-896</name>
    <dbReference type="NCBI Taxonomy" id="1121022"/>
    <lineage>
        <taxon>Bacteria</taxon>
        <taxon>Pseudomonadati</taxon>
        <taxon>Pseudomonadota</taxon>
        <taxon>Alphaproteobacteria</taxon>
        <taxon>Caulobacterales</taxon>
        <taxon>Caulobacteraceae</taxon>
        <taxon>Asticcacaulis</taxon>
    </lineage>
</organism>
<dbReference type="SUPFAM" id="SSF56349">
    <property type="entry name" value="DNA breaking-rejoining enzymes"/>
    <property type="match status" value="1"/>
</dbReference>
<feature type="non-terminal residue" evidence="6">
    <location>
        <position position="1"/>
    </location>
</feature>
<dbReference type="RefSeq" id="WP_023447502.1">
    <property type="nucleotide sequence ID" value="NZ_AWGB01000113.1"/>
</dbReference>
<evidence type="ECO:0000256" key="2">
    <source>
        <dbReference type="ARBA" id="ARBA00022908"/>
    </source>
</evidence>
<dbReference type="Gene3D" id="1.10.443.10">
    <property type="entry name" value="Intergrase catalytic core"/>
    <property type="match status" value="1"/>
</dbReference>
<dbReference type="GO" id="GO:0006310">
    <property type="term" value="P:DNA recombination"/>
    <property type="evidence" value="ECO:0007669"/>
    <property type="project" value="UniProtKB-KW"/>
</dbReference>
<dbReference type="GO" id="GO:0015074">
    <property type="term" value="P:DNA integration"/>
    <property type="evidence" value="ECO:0007669"/>
    <property type="project" value="UniProtKB-KW"/>
</dbReference>
<dbReference type="PANTHER" id="PTHR30629:SF2">
    <property type="entry name" value="PROPHAGE INTEGRASE INTS-RELATED"/>
    <property type="match status" value="1"/>
</dbReference>
<reference evidence="6 7" key="1">
    <citation type="journal article" date="2014" name="Nature">
        <title>Sequential evolution of bacterial morphology by co-option of a developmental regulator.</title>
        <authorList>
            <person name="Jiang C."/>
            <person name="Brown P.J."/>
            <person name="Ducret A."/>
            <person name="Brun Y.V."/>
        </authorList>
    </citation>
    <scope>NUCLEOTIDE SEQUENCE [LARGE SCALE GENOMIC DNA]</scope>
    <source>
        <strain evidence="6 7">DSM 16100</strain>
    </source>
</reference>
<keyword evidence="7" id="KW-1185">Reference proteome</keyword>
<dbReference type="Pfam" id="PF22022">
    <property type="entry name" value="Phage_int_M"/>
    <property type="match status" value="1"/>
</dbReference>
<dbReference type="PROSITE" id="PS51898">
    <property type="entry name" value="TYR_RECOMBINASE"/>
    <property type="match status" value="1"/>
</dbReference>
<dbReference type="Gene3D" id="3.30.160.390">
    <property type="entry name" value="Integrase, DNA-binding domain"/>
    <property type="match status" value="1"/>
</dbReference>
<evidence type="ECO:0000259" key="5">
    <source>
        <dbReference type="PROSITE" id="PS51898"/>
    </source>
</evidence>
<keyword evidence="3" id="KW-0238">DNA-binding</keyword>
<keyword evidence="2" id="KW-0229">DNA integration</keyword>
<dbReference type="STRING" id="1121022.GCA_000376105_04484"/>
<dbReference type="InterPro" id="IPR025166">
    <property type="entry name" value="Integrase_DNA_bind_dom"/>
</dbReference>
<comment type="caution">
    <text evidence="6">The sequence shown here is derived from an EMBL/GenBank/DDBJ whole genome shotgun (WGS) entry which is preliminary data.</text>
</comment>
<dbReference type="PATRIC" id="fig|1121022.4.peg.4705"/>
<dbReference type="Gene3D" id="1.10.150.130">
    <property type="match status" value="1"/>
</dbReference>
<dbReference type="InterPro" id="IPR013762">
    <property type="entry name" value="Integrase-like_cat_sf"/>
</dbReference>
<dbReference type="PANTHER" id="PTHR30629">
    <property type="entry name" value="PROPHAGE INTEGRASE"/>
    <property type="match status" value="1"/>
</dbReference>